<keyword evidence="7 9" id="KW-0057">Aromatic amino acid biosynthesis</keyword>
<comment type="catalytic activity">
    <reaction evidence="1 9">
        <text>N-(5-phospho-beta-D-ribosyl)anthranilate = 1-(2-carboxyphenylamino)-1-deoxy-D-ribulose 5-phosphate</text>
        <dbReference type="Rhea" id="RHEA:21540"/>
        <dbReference type="ChEBI" id="CHEBI:18277"/>
        <dbReference type="ChEBI" id="CHEBI:58613"/>
        <dbReference type="EC" id="5.3.1.24"/>
    </reaction>
</comment>
<dbReference type="Proteomes" id="UP000252249">
    <property type="component" value="Unassembled WGS sequence"/>
</dbReference>
<dbReference type="CDD" id="cd00405">
    <property type="entry name" value="PRAI"/>
    <property type="match status" value="1"/>
</dbReference>
<dbReference type="InterPro" id="IPR011060">
    <property type="entry name" value="RibuloseP-bd_barrel"/>
</dbReference>
<name>A0A368PAB9_9FLAO</name>
<keyword evidence="8 9" id="KW-0413">Isomerase</keyword>
<evidence type="ECO:0000256" key="5">
    <source>
        <dbReference type="ARBA" id="ARBA00022605"/>
    </source>
</evidence>
<dbReference type="SUPFAM" id="SSF51366">
    <property type="entry name" value="Ribulose-phoshate binding barrel"/>
    <property type="match status" value="1"/>
</dbReference>
<dbReference type="InterPro" id="IPR013785">
    <property type="entry name" value="Aldolase_TIM"/>
</dbReference>
<proteinExistence type="inferred from homology"/>
<evidence type="ECO:0000313" key="11">
    <source>
        <dbReference type="EMBL" id="RCU58875.1"/>
    </source>
</evidence>
<protein>
    <recommendedName>
        <fullName evidence="4 9">N-(5'-phosphoribosyl)anthranilate isomerase</fullName>
        <shortName evidence="9">PRAI</shortName>
        <ecNumber evidence="3 9">5.3.1.24</ecNumber>
    </recommendedName>
</protein>
<evidence type="ECO:0000256" key="9">
    <source>
        <dbReference type="HAMAP-Rule" id="MF_00135"/>
    </source>
</evidence>
<dbReference type="PANTHER" id="PTHR42894">
    <property type="entry name" value="N-(5'-PHOSPHORIBOSYL)ANTHRANILATE ISOMERASE"/>
    <property type="match status" value="1"/>
</dbReference>
<sequence length="211" mass="24223">MKLKICGMKSENNILDVAEIQPDYLGFIFYKNSPRFLSTDIPEVPESIKKVGVFVNASLAFIVDKIEYYNLQVVQLHGEESPELCEQLKEYNVQVIKVFSVKNQFDFSVLEPYEDVCDYYLFDTKGREPGGTGHPFNWNVFKKYPSSKPYFLSGGIGPKQLQALLLFLKRPESDLCCALDLNSKFEKTTGIKDISLLKEFKHQLAINNYIH</sequence>
<dbReference type="EC" id="5.3.1.24" evidence="3 9"/>
<evidence type="ECO:0000256" key="2">
    <source>
        <dbReference type="ARBA" id="ARBA00004664"/>
    </source>
</evidence>
<dbReference type="EMBL" id="QPIG01000001">
    <property type="protein sequence ID" value="RCU58875.1"/>
    <property type="molecule type" value="Genomic_DNA"/>
</dbReference>
<dbReference type="OrthoDB" id="9786954at2"/>
<evidence type="ECO:0000256" key="6">
    <source>
        <dbReference type="ARBA" id="ARBA00022822"/>
    </source>
</evidence>
<evidence type="ECO:0000259" key="10">
    <source>
        <dbReference type="Pfam" id="PF00697"/>
    </source>
</evidence>
<dbReference type="Gene3D" id="3.20.20.70">
    <property type="entry name" value="Aldolase class I"/>
    <property type="match status" value="1"/>
</dbReference>
<keyword evidence="5 9" id="KW-0028">Amino-acid biosynthesis</keyword>
<comment type="caution">
    <text evidence="11">The sequence shown here is derived from an EMBL/GenBank/DDBJ whole genome shotgun (WGS) entry which is preliminary data.</text>
</comment>
<evidence type="ECO:0000256" key="1">
    <source>
        <dbReference type="ARBA" id="ARBA00001164"/>
    </source>
</evidence>
<keyword evidence="6 9" id="KW-0822">Tryptophan biosynthesis</keyword>
<dbReference type="GO" id="GO:0000162">
    <property type="term" value="P:L-tryptophan biosynthetic process"/>
    <property type="evidence" value="ECO:0007669"/>
    <property type="project" value="UniProtKB-UniRule"/>
</dbReference>
<accession>A0A368PAB9</accession>
<gene>
    <name evidence="9" type="primary">trpF</name>
    <name evidence="11" type="ORF">DU428_05755</name>
</gene>
<keyword evidence="12" id="KW-1185">Reference proteome</keyword>
<feature type="domain" description="N-(5'phosphoribosyl) anthranilate isomerase (PRAI)" evidence="10">
    <location>
        <begin position="3"/>
        <end position="200"/>
    </location>
</feature>
<evidence type="ECO:0000313" key="12">
    <source>
        <dbReference type="Proteomes" id="UP000252249"/>
    </source>
</evidence>
<dbReference type="Pfam" id="PF00697">
    <property type="entry name" value="PRAI"/>
    <property type="match status" value="1"/>
</dbReference>
<dbReference type="HAMAP" id="MF_00135">
    <property type="entry name" value="PRAI"/>
    <property type="match status" value="1"/>
</dbReference>
<dbReference type="AlphaFoldDB" id="A0A368PAB9"/>
<dbReference type="GO" id="GO:0004640">
    <property type="term" value="F:phosphoribosylanthranilate isomerase activity"/>
    <property type="evidence" value="ECO:0007669"/>
    <property type="project" value="UniProtKB-UniRule"/>
</dbReference>
<dbReference type="InterPro" id="IPR001240">
    <property type="entry name" value="PRAI_dom"/>
</dbReference>
<dbReference type="RefSeq" id="WP_072349776.1">
    <property type="nucleotide sequence ID" value="NZ_JAWVXR010000003.1"/>
</dbReference>
<dbReference type="PANTHER" id="PTHR42894:SF1">
    <property type="entry name" value="N-(5'-PHOSPHORIBOSYL)ANTHRANILATE ISOMERASE"/>
    <property type="match status" value="1"/>
</dbReference>
<evidence type="ECO:0000256" key="8">
    <source>
        <dbReference type="ARBA" id="ARBA00023235"/>
    </source>
</evidence>
<organism evidence="11 12">
    <name type="scientific">Oceanihabitans sediminis</name>
    <dbReference type="NCBI Taxonomy" id="1812012"/>
    <lineage>
        <taxon>Bacteria</taxon>
        <taxon>Pseudomonadati</taxon>
        <taxon>Bacteroidota</taxon>
        <taxon>Flavobacteriia</taxon>
        <taxon>Flavobacteriales</taxon>
        <taxon>Flavobacteriaceae</taxon>
        <taxon>Oceanihabitans</taxon>
    </lineage>
</organism>
<comment type="similarity">
    <text evidence="9">Belongs to the TrpF family.</text>
</comment>
<reference evidence="11 12" key="1">
    <citation type="submission" date="2018-07" db="EMBL/GenBank/DDBJ databases">
        <title>Oceanihabitans testaceum sp. nov., isolated from marine sediment.</title>
        <authorList>
            <person name="Li C.-M."/>
        </authorList>
    </citation>
    <scope>NUCLEOTIDE SEQUENCE [LARGE SCALE GENOMIC DNA]</scope>
    <source>
        <strain evidence="11 12">S9-10</strain>
    </source>
</reference>
<comment type="pathway">
    <text evidence="2 9">Amino-acid biosynthesis; L-tryptophan biosynthesis; L-tryptophan from chorismate: step 3/5.</text>
</comment>
<evidence type="ECO:0000256" key="3">
    <source>
        <dbReference type="ARBA" id="ARBA00012572"/>
    </source>
</evidence>
<dbReference type="InterPro" id="IPR044643">
    <property type="entry name" value="TrpF_fam"/>
</dbReference>
<evidence type="ECO:0000256" key="4">
    <source>
        <dbReference type="ARBA" id="ARBA00022272"/>
    </source>
</evidence>
<dbReference type="UniPathway" id="UPA00035">
    <property type="reaction ID" value="UER00042"/>
</dbReference>
<evidence type="ECO:0000256" key="7">
    <source>
        <dbReference type="ARBA" id="ARBA00023141"/>
    </source>
</evidence>